<dbReference type="PANTHER" id="PTHR11102">
    <property type="entry name" value="SEL-1-LIKE PROTEIN"/>
    <property type="match status" value="1"/>
</dbReference>
<dbReference type="Pfam" id="PF00069">
    <property type="entry name" value="Pkinase"/>
    <property type="match status" value="1"/>
</dbReference>
<sequence>MQTYHFFDIPDCARTLLNQINDQAIKKVYSIFTYLYFPFRSIIQNDANKRNNSNYQDRSKEIEQFLINYLKDFKFLTYKISKIEGLSLFNLNSIENDNDNFHSQNYEAIICIENKCIVIDEIDFTTINGLFEELKRKDISLINYSFDSQNSKEMIGKKEEITNFCENFQHEIKSNKFVNHTIPPVIGYLIRRYFYPTNYFTNQSFFEYGISTDSNQKEIKNNFIKILESNDLIENSNFPLLKETVTQKNQYQIFNENDFVILRKIYSKEEALFYLVLHVESLHVFMMKKIFYTENSMKEIDHEIYFCENYSHHCLTHFYGFLKEEGKVTGFIYEYMCNGTLNSYVLSHKEKISKSFILMTINRIFQGINFIHSKSLIHRDLKPGNILIDHDNLPYISDFETLRHPNYTDDCLSNGTITNDIGSPLYSSPEQDNGELLSYPTDIYSFGLIIYFLIEKNHKFGINSNNKLIEDHWQLTNTSENLQRLYELCIKDNPNERLTDNDVLSIITDEVNSFYYLEDYLMKSKVDIIDSEIISFLLENIFLVQNDSCKLNKCFQNINTFKSLLETKIQDESSFLLDLGFLYEQGNEVEQNYVKAKEYYELSAKQKNSQAIFNLGFLYEKGKGVEQSYSRAKEHYLLSAKLNNSSALNSLGYFYENGYGGEKDYKKAMQYYESAAQMNNNDAFTNLGFLFEKGFGCEQDYTKAKEYYELAAEQNNPLALNNLGCLYEKGFGCEQDYTKAKEYYELAAEQNNPLALNNLGCLYEKGFGCEQDYTKAIYYYELAAEQDNPHALNNLALLYLHGNGVEKDYSKVIKYYSLSAEQNNSDALYSLGVCYEHGFILKHNISKAIEYYELAAKQNHSKAFVNLGDLHYFGVGVDQNYEKAKEYYELAAKQNNCQAFINLADMYAQGQGVEINYEKVKEYYELAAEQNNVIALIKLGDIYKKGYGTKQNEAKAKEFYELAAQQNNHIALFKLGCIYWEGFGVKKDYLKAKEYYELAAQQNNPDALFNLGNIYENGYCGEKNYLKAKEYYEQAIQHKSIQALVNLGNFYENGLGVDKDLLKAKELYELASKQNNSAALVKLGFLYSNGNGVQRDFLKAKNYFELAAKLNDSNALVNLGYLYYNGYGVPRDYLRAIHLYKLAAQSNNSEALVNLGGIYEDGIYVEQNYKLAKEYYELAAEQNNSNALYQLGNLYFHGFGVKQDYLKAKKYLELSSQSHNSDALLALGILYENGNGVEKDYLQARDYYELSAKLNNSEALFYLGNIYSTGDVFDIDITKACHYYQKCIEIHDQKIVNYNSKEKSFSSYFKYNKFFYCSCNNLGLIYLTAFNDIKKATELVKEAGLNEFPFGQNNFGLLCQFYLNKIENAKYMFQRASQNKFALAEYNLGYLNEKEGKTEKSIEYYIKALEHANEPLIFHNDKHFDKRLEISKKFIFCFVNLKLVDFYLSEMDYEKARIHFYNCINQIHLKSHQFCFHLNMKDEKEPFLYLKSFILNFPLFNLINQPNLKSNIKDLLTELLKEKEKMDFQQPEEEEEEKENDEHVLKDEKYPFDLLKQFLQDFSLSDLNNEKVKNALLKEGEIENKEEDSLPKQSKNIFVFEDELKLFDFVIENVKLKESFMKEIKCIIKVIESILYTHPYSILFGRLSLEYPKIKENDCINPSLNDINDQFYEGFGF</sequence>
<dbReference type="EMBL" id="JAPFFF010000006">
    <property type="protein sequence ID" value="KAK8887745.1"/>
    <property type="molecule type" value="Genomic_DNA"/>
</dbReference>
<dbReference type="CDD" id="cd00180">
    <property type="entry name" value="PKc"/>
    <property type="match status" value="1"/>
</dbReference>
<gene>
    <name evidence="3" type="ORF">M9Y10_038799</name>
</gene>
<dbReference type="Pfam" id="PF08238">
    <property type="entry name" value="Sel1"/>
    <property type="match status" value="21"/>
</dbReference>
<dbReference type="SUPFAM" id="SSF56112">
    <property type="entry name" value="Protein kinase-like (PK-like)"/>
    <property type="match status" value="1"/>
</dbReference>
<proteinExistence type="inferred from homology"/>
<dbReference type="InterPro" id="IPR006597">
    <property type="entry name" value="Sel1-like"/>
</dbReference>
<dbReference type="PROSITE" id="PS50011">
    <property type="entry name" value="PROTEIN_KINASE_DOM"/>
    <property type="match status" value="1"/>
</dbReference>
<organism evidence="3 4">
    <name type="scientific">Tritrichomonas musculus</name>
    <dbReference type="NCBI Taxonomy" id="1915356"/>
    <lineage>
        <taxon>Eukaryota</taxon>
        <taxon>Metamonada</taxon>
        <taxon>Parabasalia</taxon>
        <taxon>Tritrichomonadida</taxon>
        <taxon>Tritrichomonadidae</taxon>
        <taxon>Tritrichomonas</taxon>
    </lineage>
</organism>
<evidence type="ECO:0000313" key="3">
    <source>
        <dbReference type="EMBL" id="KAK8887745.1"/>
    </source>
</evidence>
<dbReference type="PANTHER" id="PTHR11102:SF147">
    <property type="entry name" value="SEL1L ADAPTOR SUBUNIT OF ERAD E3 UBIQUITIN LIGASE"/>
    <property type="match status" value="1"/>
</dbReference>
<dbReference type="Gene3D" id="1.25.40.10">
    <property type="entry name" value="Tetratricopeptide repeat domain"/>
    <property type="match status" value="5"/>
</dbReference>
<accession>A0ABR2K9E3</accession>
<dbReference type="InterPro" id="IPR019734">
    <property type="entry name" value="TPR_rpt"/>
</dbReference>
<dbReference type="InterPro" id="IPR000719">
    <property type="entry name" value="Prot_kinase_dom"/>
</dbReference>
<dbReference type="Gene3D" id="1.10.510.10">
    <property type="entry name" value="Transferase(Phosphotransferase) domain 1"/>
    <property type="match status" value="1"/>
</dbReference>
<name>A0ABR2K9E3_9EUKA</name>
<reference evidence="3 4" key="1">
    <citation type="submission" date="2024-04" db="EMBL/GenBank/DDBJ databases">
        <title>Tritrichomonas musculus Genome.</title>
        <authorList>
            <person name="Alves-Ferreira E."/>
            <person name="Grigg M."/>
            <person name="Lorenzi H."/>
            <person name="Galac M."/>
        </authorList>
    </citation>
    <scope>NUCLEOTIDE SEQUENCE [LARGE SCALE GENOMIC DNA]</scope>
    <source>
        <strain evidence="3 4">EAF2021</strain>
    </source>
</reference>
<comment type="caution">
    <text evidence="3">The sequence shown here is derived from an EMBL/GenBank/DDBJ whole genome shotgun (WGS) entry which is preliminary data.</text>
</comment>
<protein>
    <recommendedName>
        <fullName evidence="2">Protein kinase domain-containing protein</fullName>
    </recommendedName>
</protein>
<dbReference type="SMART" id="SM00671">
    <property type="entry name" value="SEL1"/>
    <property type="match status" value="21"/>
</dbReference>
<comment type="similarity">
    <text evidence="1">Belongs to the sel-1 family.</text>
</comment>
<dbReference type="InterPro" id="IPR008271">
    <property type="entry name" value="Ser/Thr_kinase_AS"/>
</dbReference>
<dbReference type="SMART" id="SM00220">
    <property type="entry name" value="S_TKc"/>
    <property type="match status" value="1"/>
</dbReference>
<keyword evidence="4" id="KW-1185">Reference proteome</keyword>
<evidence type="ECO:0000259" key="2">
    <source>
        <dbReference type="PROSITE" id="PS50011"/>
    </source>
</evidence>
<evidence type="ECO:0000256" key="1">
    <source>
        <dbReference type="ARBA" id="ARBA00038101"/>
    </source>
</evidence>
<dbReference type="PROSITE" id="PS00108">
    <property type="entry name" value="PROTEIN_KINASE_ST"/>
    <property type="match status" value="1"/>
</dbReference>
<dbReference type="SUPFAM" id="SSF81901">
    <property type="entry name" value="HCP-like"/>
    <property type="match status" value="6"/>
</dbReference>
<dbReference type="InterPro" id="IPR011009">
    <property type="entry name" value="Kinase-like_dom_sf"/>
</dbReference>
<evidence type="ECO:0000313" key="4">
    <source>
        <dbReference type="Proteomes" id="UP001470230"/>
    </source>
</evidence>
<dbReference type="InterPro" id="IPR011990">
    <property type="entry name" value="TPR-like_helical_dom_sf"/>
</dbReference>
<feature type="domain" description="Protein kinase" evidence="2">
    <location>
        <begin position="259"/>
        <end position="515"/>
    </location>
</feature>
<dbReference type="InterPro" id="IPR050767">
    <property type="entry name" value="Sel1_AlgK"/>
</dbReference>
<dbReference type="SMART" id="SM00028">
    <property type="entry name" value="TPR"/>
    <property type="match status" value="8"/>
</dbReference>
<dbReference type="Proteomes" id="UP001470230">
    <property type="component" value="Unassembled WGS sequence"/>
</dbReference>